<proteinExistence type="predicted"/>
<dbReference type="EMBL" id="AOJH01000101">
    <property type="protein sequence ID" value="EMA57758.1"/>
    <property type="molecule type" value="Genomic_DNA"/>
</dbReference>
<dbReference type="Gene3D" id="2.160.20.10">
    <property type="entry name" value="Single-stranded right-handed beta-helix, Pectin lyase-like"/>
    <property type="match status" value="1"/>
</dbReference>
<comment type="caution">
    <text evidence="1">The sequence shown here is derived from an EMBL/GenBank/DDBJ whole genome shotgun (WGS) entry which is preliminary data.</text>
</comment>
<dbReference type="AlphaFoldDB" id="M0NJM4"/>
<dbReference type="Proteomes" id="UP000011546">
    <property type="component" value="Unassembled WGS sequence"/>
</dbReference>
<dbReference type="InterPro" id="IPR012334">
    <property type="entry name" value="Pectin_lyas_fold"/>
</dbReference>
<keyword evidence="2" id="KW-1185">Reference proteome</keyword>
<dbReference type="PATRIC" id="fig|1230456.3.peg.3289"/>
<accession>M0NJM4</accession>
<organism evidence="1 2">
    <name type="scientific">Halorubrum kocurii JCM 14978</name>
    <dbReference type="NCBI Taxonomy" id="1230456"/>
    <lineage>
        <taxon>Archaea</taxon>
        <taxon>Methanobacteriati</taxon>
        <taxon>Methanobacteriota</taxon>
        <taxon>Stenosarchaea group</taxon>
        <taxon>Halobacteria</taxon>
        <taxon>Halobacteriales</taxon>
        <taxon>Haloferacaceae</taxon>
        <taxon>Halorubrum</taxon>
    </lineage>
</organism>
<dbReference type="OrthoDB" id="202667at2157"/>
<evidence type="ECO:0000313" key="1">
    <source>
        <dbReference type="EMBL" id="EMA57758.1"/>
    </source>
</evidence>
<dbReference type="SUPFAM" id="SSF51126">
    <property type="entry name" value="Pectin lyase-like"/>
    <property type="match status" value="1"/>
</dbReference>
<dbReference type="InterPro" id="IPR011050">
    <property type="entry name" value="Pectin_lyase_fold/virulence"/>
</dbReference>
<reference evidence="1 2" key="1">
    <citation type="journal article" date="2014" name="PLoS Genet.">
        <title>Phylogenetically driven sequencing of extremely halophilic archaea reveals strategies for static and dynamic osmo-response.</title>
        <authorList>
            <person name="Becker E.A."/>
            <person name="Seitzer P.M."/>
            <person name="Tritt A."/>
            <person name="Larsen D."/>
            <person name="Krusor M."/>
            <person name="Yao A.I."/>
            <person name="Wu D."/>
            <person name="Madern D."/>
            <person name="Eisen J.A."/>
            <person name="Darling A.E."/>
            <person name="Facciotti M.T."/>
        </authorList>
    </citation>
    <scope>NUCLEOTIDE SEQUENCE [LARGE SCALE GENOMIC DNA]</scope>
    <source>
        <strain evidence="1 2">JCM 14978</strain>
    </source>
</reference>
<protein>
    <recommendedName>
        <fullName evidence="3">Pectate lyase superfamily protein domain-containing protein</fullName>
    </recommendedName>
</protein>
<sequence length="450" mass="48443">MEDYGIEFDRIQNAVEDLGMDPTGEDPIDDAIQRAYQQGTLIRFPPGEYTVSESAVIDGNLSRFGIQGIGDNHGDVVFHFPNAENSYWFVHQNGGKDVLLDNFTIDSHEKYVGVRCRTQGGSLIQDVEWRGFLPEKTTQLGQLLDPGCLSVDGVNTVRRVIIGRDGAHVSGHYTITGVHSMTGIRFYGTGTRSGAMGHVGETILEDVEIHQIGSNGVRHTHGDGVVTVRNGLFKNCHLSSLRIHNGNHPSKDSSVTGATVVIDHENAGPIGTGEWSKHGSNGIMLDSTGHGYSQPTYENCDIVCRSILSDGGWGLIRVTNTGRSNPGGAVFKNCRIINETKLQTVRVDPRKPDASPPQGITFNGVGIYLSGDSQPQGAIVSISDDWDDSLITKSVIYASDGAVDGVRVRNCENVTIEDTTISTPGQLITGDVAQVVTEGISSEAPEDLPF</sequence>
<evidence type="ECO:0000313" key="2">
    <source>
        <dbReference type="Proteomes" id="UP000011546"/>
    </source>
</evidence>
<name>M0NJM4_9EURY</name>
<evidence type="ECO:0008006" key="3">
    <source>
        <dbReference type="Google" id="ProtNLM"/>
    </source>
</evidence>
<dbReference type="RefSeq" id="WP_008849950.1">
    <property type="nucleotide sequence ID" value="NZ_AOJH01000101.1"/>
</dbReference>
<gene>
    <name evidence="1" type="ORF">C468_16510</name>
</gene>